<protein>
    <submittedName>
        <fullName evidence="1">Uncharacterized protein</fullName>
    </submittedName>
</protein>
<name>X1C0S4_9ZZZZ</name>
<evidence type="ECO:0000313" key="1">
    <source>
        <dbReference type="EMBL" id="GAH01711.1"/>
    </source>
</evidence>
<accession>X1C0S4</accession>
<organism evidence="1">
    <name type="scientific">marine sediment metagenome</name>
    <dbReference type="NCBI Taxonomy" id="412755"/>
    <lineage>
        <taxon>unclassified sequences</taxon>
        <taxon>metagenomes</taxon>
        <taxon>ecological metagenomes</taxon>
    </lineage>
</organism>
<proteinExistence type="predicted"/>
<gene>
    <name evidence="1" type="ORF">S01H4_45759</name>
</gene>
<sequence>MELDDMTEYCSMCGEKLSPEEEGEGLCRNCLSILSNEDIDLI</sequence>
<reference evidence="1" key="1">
    <citation type="journal article" date="2014" name="Front. Microbiol.">
        <title>High frequency of phylogenetically diverse reductive dehalogenase-homologous genes in deep subseafloor sedimentary metagenomes.</title>
        <authorList>
            <person name="Kawai M."/>
            <person name="Futagami T."/>
            <person name="Toyoda A."/>
            <person name="Takaki Y."/>
            <person name="Nishi S."/>
            <person name="Hori S."/>
            <person name="Arai W."/>
            <person name="Tsubouchi T."/>
            <person name="Morono Y."/>
            <person name="Uchiyama I."/>
            <person name="Ito T."/>
            <person name="Fujiyama A."/>
            <person name="Inagaki F."/>
            <person name="Takami H."/>
        </authorList>
    </citation>
    <scope>NUCLEOTIDE SEQUENCE</scope>
    <source>
        <strain evidence="1">Expedition CK06-06</strain>
    </source>
</reference>
<dbReference type="AlphaFoldDB" id="X1C0S4"/>
<dbReference type="EMBL" id="BART01025506">
    <property type="protein sequence ID" value="GAH01711.1"/>
    <property type="molecule type" value="Genomic_DNA"/>
</dbReference>
<comment type="caution">
    <text evidence="1">The sequence shown here is derived from an EMBL/GenBank/DDBJ whole genome shotgun (WGS) entry which is preliminary data.</text>
</comment>